<dbReference type="CDD" id="cd04301">
    <property type="entry name" value="NAT_SF"/>
    <property type="match status" value="1"/>
</dbReference>
<dbReference type="SUPFAM" id="SSF55729">
    <property type="entry name" value="Acyl-CoA N-acyltransferases (Nat)"/>
    <property type="match status" value="1"/>
</dbReference>
<keyword evidence="2" id="KW-0067">ATP-binding</keyword>
<dbReference type="PANTHER" id="PTHR43328:SF1">
    <property type="entry name" value="N-ACETYLTRANSFERASE DOMAIN-CONTAINING PROTEIN"/>
    <property type="match status" value="1"/>
</dbReference>
<dbReference type="Proteomes" id="UP000244338">
    <property type="component" value="Unassembled WGS sequence"/>
</dbReference>
<feature type="domain" description="N-acetyltransferase" evidence="1">
    <location>
        <begin position="17"/>
        <end position="184"/>
    </location>
</feature>
<keyword evidence="2" id="KW-0547">Nucleotide-binding</keyword>
<reference evidence="3" key="1">
    <citation type="journal article" date="2018" name="Sci. Rep.">
        <title>Lignite coal burning seam in the remote Altai Mountains harbors a hydrogen-driven thermophilic microbial community.</title>
        <authorList>
            <person name="Kadnikov V.V."/>
            <person name="Mardanov A.V."/>
            <person name="Ivasenko D.A."/>
            <person name="Antsiferov D.V."/>
            <person name="Beletsky A.V."/>
            <person name="Karnachuk O.V."/>
            <person name="Ravin N.V."/>
        </authorList>
    </citation>
    <scope>NUCLEOTIDE SEQUENCE [LARGE SCALE GENOMIC DNA]</scope>
</reference>
<dbReference type="PANTHER" id="PTHR43328">
    <property type="entry name" value="ACETYLTRANSFERASE-RELATED"/>
    <property type="match status" value="1"/>
</dbReference>
<dbReference type="EMBL" id="PEBX01000043">
    <property type="protein sequence ID" value="PTQ56131.1"/>
    <property type="molecule type" value="Genomic_DNA"/>
</dbReference>
<accession>A0A2R6Y0C0</accession>
<protein>
    <submittedName>
        <fullName evidence="2">Protein export cytoplasm protein SecA ATPase RNA helicase</fullName>
    </submittedName>
</protein>
<dbReference type="PROSITE" id="PS51186">
    <property type="entry name" value="GNAT"/>
    <property type="match status" value="1"/>
</dbReference>
<evidence type="ECO:0000313" key="3">
    <source>
        <dbReference type="Proteomes" id="UP000244338"/>
    </source>
</evidence>
<evidence type="ECO:0000259" key="1">
    <source>
        <dbReference type="PROSITE" id="PS51186"/>
    </source>
</evidence>
<name>A0A2R6Y0C0_9BACL</name>
<evidence type="ECO:0000313" key="2">
    <source>
        <dbReference type="EMBL" id="PTQ56131.1"/>
    </source>
</evidence>
<gene>
    <name evidence="2" type="ORF">BSOLF_0780</name>
</gene>
<dbReference type="InterPro" id="IPR000182">
    <property type="entry name" value="GNAT_dom"/>
</dbReference>
<dbReference type="AlphaFoldDB" id="A0A2R6Y0C0"/>
<dbReference type="InterPro" id="IPR016181">
    <property type="entry name" value="Acyl_CoA_acyltransferase"/>
</dbReference>
<dbReference type="GO" id="GO:0016747">
    <property type="term" value="F:acyltransferase activity, transferring groups other than amino-acyl groups"/>
    <property type="evidence" value="ECO:0007669"/>
    <property type="project" value="InterPro"/>
</dbReference>
<dbReference type="Pfam" id="PF00583">
    <property type="entry name" value="Acetyltransf_1"/>
    <property type="match status" value="1"/>
</dbReference>
<comment type="caution">
    <text evidence="2">The sequence shown here is derived from an EMBL/GenBank/DDBJ whole genome shotgun (WGS) entry which is preliminary data.</text>
</comment>
<keyword evidence="2" id="KW-0347">Helicase</keyword>
<keyword evidence="2" id="KW-0378">Hydrolase</keyword>
<dbReference type="Gene3D" id="3.40.630.30">
    <property type="match status" value="1"/>
</dbReference>
<organism evidence="2 3">
    <name type="scientific">Candidatus Carbonibacillus altaicus</name>
    <dbReference type="NCBI Taxonomy" id="2163959"/>
    <lineage>
        <taxon>Bacteria</taxon>
        <taxon>Bacillati</taxon>
        <taxon>Bacillota</taxon>
        <taxon>Bacilli</taxon>
        <taxon>Bacillales</taxon>
        <taxon>Candidatus Carbonibacillus</taxon>
    </lineage>
</organism>
<proteinExistence type="predicted"/>
<dbReference type="GO" id="GO:0004386">
    <property type="term" value="F:helicase activity"/>
    <property type="evidence" value="ECO:0007669"/>
    <property type="project" value="UniProtKB-KW"/>
</dbReference>
<sequence length="184" mass="20930">MGEIQTKWFLSKKGQTFVVRTALPQDADKVVSFVKTVVAEAPYLLTTEAEFNVTIEQQKQLLQQMLQDNGKLAIVAEHSDEIIGFLDFHNGNRQRTKHQGSFGMSVKYEFRNQGVGKALLTVLIDWAKAHPWIEKVCLEVIADNTNALGLYRKFGFVEEGIKTKAVKLEDKRYCDLILMAYFAK</sequence>